<protein>
    <submittedName>
        <fullName evidence="1">Uncharacterized protein</fullName>
    </submittedName>
</protein>
<dbReference type="Proteomes" id="UP000239549">
    <property type="component" value="Unassembled WGS sequence"/>
</dbReference>
<evidence type="ECO:0000313" key="2">
    <source>
        <dbReference type="Proteomes" id="UP000239549"/>
    </source>
</evidence>
<reference evidence="2" key="1">
    <citation type="submission" date="2018-02" db="EMBL/GenBank/DDBJ databases">
        <title>Genome sequence of Desulfocucumis palustris strain NAW-5.</title>
        <authorList>
            <person name="Watanabe M."/>
            <person name="Kojima H."/>
            <person name="Fukui M."/>
        </authorList>
    </citation>
    <scope>NUCLEOTIDE SEQUENCE [LARGE SCALE GENOMIC DNA]</scope>
    <source>
        <strain evidence="2">NAW-5</strain>
    </source>
</reference>
<keyword evidence="2" id="KW-1185">Reference proteome</keyword>
<dbReference type="AlphaFoldDB" id="A0A2L2XAJ7"/>
<name>A0A2L2XAJ7_9FIRM</name>
<comment type="caution">
    <text evidence="1">The sequence shown here is derived from an EMBL/GenBank/DDBJ whole genome shotgun (WGS) entry which is preliminary data.</text>
</comment>
<gene>
    <name evidence="1" type="ORF">DCCM_2396</name>
</gene>
<dbReference type="EMBL" id="BFAV01000092">
    <property type="protein sequence ID" value="GBF33297.1"/>
    <property type="molecule type" value="Genomic_DNA"/>
</dbReference>
<proteinExistence type="predicted"/>
<sequence length="46" mass="5487">MIKINCEKGFILPELAVEHEYNASFMPFKKHQKVKKTGNYFFQSHQ</sequence>
<accession>A0A2L2XAJ7</accession>
<organism evidence="1 2">
    <name type="scientific">Desulfocucumis palustris</name>
    <dbReference type="NCBI Taxonomy" id="1898651"/>
    <lineage>
        <taxon>Bacteria</taxon>
        <taxon>Bacillati</taxon>
        <taxon>Bacillota</taxon>
        <taxon>Clostridia</taxon>
        <taxon>Eubacteriales</taxon>
        <taxon>Desulfocucumaceae</taxon>
        <taxon>Desulfocucumis</taxon>
    </lineage>
</organism>
<evidence type="ECO:0000313" key="1">
    <source>
        <dbReference type="EMBL" id="GBF33297.1"/>
    </source>
</evidence>